<accession>A0A1G9U1P3</accession>
<keyword evidence="5" id="KW-1185">Reference proteome</keyword>
<proteinExistence type="predicted"/>
<evidence type="ECO:0000313" key="4">
    <source>
        <dbReference type="EMBL" id="SDM53812.1"/>
    </source>
</evidence>
<dbReference type="Pfam" id="PF13305">
    <property type="entry name" value="TetR_C_33"/>
    <property type="match status" value="1"/>
</dbReference>
<gene>
    <name evidence="4" type="ORF">SAMN05660299_01083</name>
</gene>
<dbReference type="InterPro" id="IPR009057">
    <property type="entry name" value="Homeodomain-like_sf"/>
</dbReference>
<dbReference type="Proteomes" id="UP000199309">
    <property type="component" value="Unassembled WGS sequence"/>
</dbReference>
<dbReference type="SUPFAM" id="SSF46689">
    <property type="entry name" value="Homeodomain-like"/>
    <property type="match status" value="1"/>
</dbReference>
<dbReference type="EMBL" id="FNHQ01000008">
    <property type="protein sequence ID" value="SDM53812.1"/>
    <property type="molecule type" value="Genomic_DNA"/>
</dbReference>
<sequence length="196" mass="22599">MRRSITTAIIIETAIEIADIEGLDKVNLTSIAEKLDVKKQSLYNHVENLAQIKCDMVVFACTQLRIILAEAAIGQSREQAVFAVSEAYRRFAHEHPGQYQVIMSDAWKYKANEKMKESIHSFMDIIRKVLSQYNLEDVDLTHAARGLRSVMHGFVSLEASGWFQNPTDKSESYHQLIRAYIYGIETWERKKMQEEK</sequence>
<dbReference type="AlphaFoldDB" id="A0A1G9U1P3"/>
<evidence type="ECO:0000256" key="1">
    <source>
        <dbReference type="ARBA" id="ARBA00023015"/>
    </source>
</evidence>
<evidence type="ECO:0000259" key="3">
    <source>
        <dbReference type="Pfam" id="PF13305"/>
    </source>
</evidence>
<dbReference type="OrthoDB" id="9808476at2"/>
<dbReference type="InterPro" id="IPR036271">
    <property type="entry name" value="Tet_transcr_reg_TetR-rel_C_sf"/>
</dbReference>
<evidence type="ECO:0000256" key="2">
    <source>
        <dbReference type="ARBA" id="ARBA00023163"/>
    </source>
</evidence>
<dbReference type="InterPro" id="IPR025996">
    <property type="entry name" value="MT1864/Rv1816-like_C"/>
</dbReference>
<dbReference type="Gene3D" id="1.10.357.10">
    <property type="entry name" value="Tetracycline Repressor, domain 2"/>
    <property type="match status" value="1"/>
</dbReference>
<dbReference type="Gene3D" id="1.10.10.60">
    <property type="entry name" value="Homeodomain-like"/>
    <property type="match status" value="1"/>
</dbReference>
<organism evidence="4 5">
    <name type="scientific">Megasphaera paucivorans</name>
    <dbReference type="NCBI Taxonomy" id="349095"/>
    <lineage>
        <taxon>Bacteria</taxon>
        <taxon>Bacillati</taxon>
        <taxon>Bacillota</taxon>
        <taxon>Negativicutes</taxon>
        <taxon>Veillonellales</taxon>
        <taxon>Veillonellaceae</taxon>
        <taxon>Megasphaera</taxon>
    </lineage>
</organism>
<dbReference type="STRING" id="349095.SAMN05660299_01083"/>
<keyword evidence="1" id="KW-0805">Transcription regulation</keyword>
<reference evidence="4 5" key="1">
    <citation type="submission" date="2016-10" db="EMBL/GenBank/DDBJ databases">
        <authorList>
            <person name="de Groot N.N."/>
        </authorList>
    </citation>
    <scope>NUCLEOTIDE SEQUENCE [LARGE SCALE GENOMIC DNA]</scope>
    <source>
        <strain evidence="4 5">DSM 16981</strain>
    </source>
</reference>
<keyword evidence="2" id="KW-0804">Transcription</keyword>
<protein>
    <submittedName>
        <fullName evidence="4">Transcriptional regulator, TetR family</fullName>
    </submittedName>
</protein>
<name>A0A1G9U1P3_9FIRM</name>
<feature type="domain" description="HTH-type transcriptional regulator MT1864/Rv1816-like C-terminal" evidence="3">
    <location>
        <begin position="82"/>
        <end position="179"/>
    </location>
</feature>
<dbReference type="SUPFAM" id="SSF48498">
    <property type="entry name" value="Tetracyclin repressor-like, C-terminal domain"/>
    <property type="match status" value="1"/>
</dbReference>
<dbReference type="RefSeq" id="WP_091648972.1">
    <property type="nucleotide sequence ID" value="NZ_FNHQ01000008.1"/>
</dbReference>
<evidence type="ECO:0000313" key="5">
    <source>
        <dbReference type="Proteomes" id="UP000199309"/>
    </source>
</evidence>